<dbReference type="Pfam" id="PF07238">
    <property type="entry name" value="PilZ"/>
    <property type="match status" value="2"/>
</dbReference>
<feature type="domain" description="PilZ" evidence="2">
    <location>
        <begin position="73"/>
        <end position="154"/>
    </location>
</feature>
<dbReference type="EMBL" id="QXTF01000003">
    <property type="protein sequence ID" value="RIX27331.1"/>
    <property type="molecule type" value="Genomic_DNA"/>
</dbReference>
<dbReference type="GO" id="GO:0035438">
    <property type="term" value="F:cyclic-di-GMP binding"/>
    <property type="evidence" value="ECO:0007669"/>
    <property type="project" value="InterPro"/>
</dbReference>
<protein>
    <submittedName>
        <fullName evidence="3">PilZ domain-containing protein</fullName>
    </submittedName>
</protein>
<dbReference type="InterPro" id="IPR009875">
    <property type="entry name" value="PilZ_domain"/>
</dbReference>
<organism evidence="3 4">
    <name type="scientific">Sphingomonas edaphi</name>
    <dbReference type="NCBI Taxonomy" id="2315689"/>
    <lineage>
        <taxon>Bacteria</taxon>
        <taxon>Pseudomonadati</taxon>
        <taxon>Pseudomonadota</taxon>
        <taxon>Alphaproteobacteria</taxon>
        <taxon>Sphingomonadales</taxon>
        <taxon>Sphingomonadaceae</taxon>
        <taxon>Sphingomonas</taxon>
    </lineage>
</organism>
<sequence>MNGGRVRFGRKPGSTGHGVNLLVIHPFLSSATGKFPGTFVSFLPRWNRVETQPAETTLYSLSDAPPSPANESDRRTGERHMTLYRVGSVMLDGRRELCLIRNISAGGMMIRLYCTAAVGTQLTIELKSGQPIRGKVSWIKDGYYGIEFDDPIDVIEILSASMNGPRPRMPRIETDCHAKLREGANSLRVRAHDISQGGAKLQCEMAIPCGSDIVLTLPGLEPQPGVACWNNDGFTGVTFNRLLPLGQLVEWLKVQREEQAARRPAAKSA</sequence>
<evidence type="ECO:0000259" key="2">
    <source>
        <dbReference type="Pfam" id="PF07238"/>
    </source>
</evidence>
<proteinExistence type="predicted"/>
<dbReference type="AlphaFoldDB" id="A0A418PYU2"/>
<keyword evidence="4" id="KW-1185">Reference proteome</keyword>
<reference evidence="3 4" key="1">
    <citation type="submission" date="2018-09" db="EMBL/GenBank/DDBJ databases">
        <title>Sphingomonas sp. DAC4.</title>
        <authorList>
            <person name="Seo T."/>
        </authorList>
    </citation>
    <scope>NUCLEOTIDE SEQUENCE [LARGE SCALE GENOMIC DNA]</scope>
    <source>
        <strain evidence="3 4">DAC4</strain>
    </source>
</reference>
<name>A0A418PYU2_9SPHN</name>
<accession>A0A418PYU2</accession>
<evidence type="ECO:0000313" key="3">
    <source>
        <dbReference type="EMBL" id="RIX27331.1"/>
    </source>
</evidence>
<gene>
    <name evidence="3" type="ORF">D3M59_09795</name>
</gene>
<dbReference type="SUPFAM" id="SSF141371">
    <property type="entry name" value="PilZ domain-like"/>
    <property type="match status" value="2"/>
</dbReference>
<feature type="domain" description="PilZ" evidence="2">
    <location>
        <begin position="168"/>
        <end position="220"/>
    </location>
</feature>
<comment type="caution">
    <text evidence="3">The sequence shown here is derived from an EMBL/GenBank/DDBJ whole genome shotgun (WGS) entry which is preliminary data.</text>
</comment>
<evidence type="ECO:0000256" key="1">
    <source>
        <dbReference type="SAM" id="MobiDB-lite"/>
    </source>
</evidence>
<dbReference type="Proteomes" id="UP000285023">
    <property type="component" value="Unassembled WGS sequence"/>
</dbReference>
<feature type="region of interest" description="Disordered" evidence="1">
    <location>
        <begin position="57"/>
        <end position="76"/>
    </location>
</feature>
<evidence type="ECO:0000313" key="4">
    <source>
        <dbReference type="Proteomes" id="UP000285023"/>
    </source>
</evidence>